<dbReference type="InterPro" id="IPR016130">
    <property type="entry name" value="Tyr_Pase_AS"/>
</dbReference>
<dbReference type="AlphaFoldDB" id="A0A382K441"/>
<accession>A0A382K441</accession>
<dbReference type="PANTHER" id="PTHR23339">
    <property type="entry name" value="TYROSINE SPECIFIC PROTEIN PHOSPHATASE AND DUAL SPECIFICITY PROTEIN PHOSPHATASE"/>
    <property type="match status" value="1"/>
</dbReference>
<feature type="non-terminal residue" evidence="3">
    <location>
        <position position="161"/>
    </location>
</feature>
<dbReference type="PROSITE" id="PS50056">
    <property type="entry name" value="TYR_PHOSPHATASE_2"/>
    <property type="match status" value="1"/>
</dbReference>
<evidence type="ECO:0000313" key="3">
    <source>
        <dbReference type="EMBL" id="SVC18786.1"/>
    </source>
</evidence>
<name>A0A382K441_9ZZZZ</name>
<gene>
    <name evidence="3" type="ORF">METZ01_LOCUS271640</name>
</gene>
<organism evidence="3">
    <name type="scientific">marine metagenome</name>
    <dbReference type="NCBI Taxonomy" id="408172"/>
    <lineage>
        <taxon>unclassified sequences</taxon>
        <taxon>metagenomes</taxon>
        <taxon>ecological metagenomes</taxon>
    </lineage>
</organism>
<sequence length="161" mass="18499">MDKSAYDFVQPKDVKGKIFLTCFPGREGVEILYKDSIFLADLDNFIHLGCNTILSLVEDSEFEKLCDKKNFVRTIYSKNLKWMHIPIEDLKAPDRQFNEKWQTTKVLLKNDLIEGKNIVVHCMGGKGRSGTIAAILLIEFGEDNKKAMEIVRKKRKDAIET</sequence>
<dbReference type="PROSITE" id="PS00383">
    <property type="entry name" value="TYR_PHOSPHATASE_1"/>
    <property type="match status" value="1"/>
</dbReference>
<keyword evidence="1" id="KW-0378">Hydrolase</keyword>
<dbReference type="Pfam" id="PF22784">
    <property type="entry name" value="PTP-SAK"/>
    <property type="match status" value="1"/>
</dbReference>
<dbReference type="FunFam" id="3.90.190.10:FF:000157">
    <property type="entry name" value="Protein-tyrosine phosphatase"/>
    <property type="match status" value="1"/>
</dbReference>
<dbReference type="InterPro" id="IPR000387">
    <property type="entry name" value="Tyr_Pase_dom"/>
</dbReference>
<dbReference type="GO" id="GO:0016791">
    <property type="term" value="F:phosphatase activity"/>
    <property type="evidence" value="ECO:0007669"/>
    <property type="project" value="UniProtKB-ARBA"/>
</dbReference>
<dbReference type="SUPFAM" id="SSF52799">
    <property type="entry name" value="(Phosphotyrosine protein) phosphatases II"/>
    <property type="match status" value="1"/>
</dbReference>
<evidence type="ECO:0000256" key="1">
    <source>
        <dbReference type="ARBA" id="ARBA00022801"/>
    </source>
</evidence>
<protein>
    <recommendedName>
        <fullName evidence="2">Tyrosine specific protein phosphatases domain-containing protein</fullName>
    </recommendedName>
</protein>
<reference evidence="3" key="1">
    <citation type="submission" date="2018-05" db="EMBL/GenBank/DDBJ databases">
        <authorList>
            <person name="Lanie J.A."/>
            <person name="Ng W.-L."/>
            <person name="Kazmierczak K.M."/>
            <person name="Andrzejewski T.M."/>
            <person name="Davidsen T.M."/>
            <person name="Wayne K.J."/>
            <person name="Tettelin H."/>
            <person name="Glass J.I."/>
            <person name="Rusch D."/>
            <person name="Podicherti R."/>
            <person name="Tsui H.-C.T."/>
            <person name="Winkler M.E."/>
        </authorList>
    </citation>
    <scope>NUCLEOTIDE SEQUENCE</scope>
</reference>
<evidence type="ECO:0000259" key="2">
    <source>
        <dbReference type="PROSITE" id="PS50056"/>
    </source>
</evidence>
<feature type="domain" description="Tyrosine specific protein phosphatases" evidence="2">
    <location>
        <begin position="114"/>
        <end position="161"/>
    </location>
</feature>
<dbReference type="InterPro" id="IPR029021">
    <property type="entry name" value="Prot-tyrosine_phosphatase-like"/>
</dbReference>
<dbReference type="EMBL" id="UINC01078074">
    <property type="protein sequence ID" value="SVC18786.1"/>
    <property type="molecule type" value="Genomic_DNA"/>
</dbReference>
<proteinExistence type="predicted"/>
<dbReference type="InterPro" id="IPR057023">
    <property type="entry name" value="PTP-SAK"/>
</dbReference>
<dbReference type="Gene3D" id="3.90.190.10">
    <property type="entry name" value="Protein tyrosine phosphatase superfamily"/>
    <property type="match status" value="1"/>
</dbReference>
<dbReference type="InterPro" id="IPR050561">
    <property type="entry name" value="PTP"/>
</dbReference>